<evidence type="ECO:0008006" key="4">
    <source>
        <dbReference type="Google" id="ProtNLM"/>
    </source>
</evidence>
<feature type="transmembrane region" description="Helical" evidence="1">
    <location>
        <begin position="280"/>
        <end position="298"/>
    </location>
</feature>
<sequence length="418" mass="45894">MSENLCPSAGERARAPSSLAADIVLTYFIVVVLLLYRMPERLQQGYLWAEDATVFIGQAYKFGAHSILMPYAGYLHVIPRLVAFTYRALGADPQGIAIAFAWTCALLTASVCSYLYAIAVRYVPRPAAFVIALAPVLLPHTGESWLNLTNLQWTLGPLLMVMLLDTLGREHSDHLFARCFIVLVLAFTGPFSAILVPLAVPGALVASRREKGLRRLAPFLIVLVAGLTQLAIYKFANDRHPQHPLSEYFHYPWIETFLNNFVMESLFVPQVLPATGDSSMYAALATLVIFLACVLSPAGRWRAVNIIALAMTVALWMLGVVRNDAPAVAVQWFYDGVARYTFTPFVLCIWALAIAAAKSPLKLSRYVAVAFLVLLFANGATRFHAPTMPSKITVQPDGAYLIEAAPGSPWHTTVKPGR</sequence>
<feature type="transmembrane region" description="Helical" evidence="1">
    <location>
        <begin position="363"/>
        <end position="381"/>
    </location>
</feature>
<dbReference type="Proteomes" id="UP000054911">
    <property type="component" value="Unassembled WGS sequence"/>
</dbReference>
<name>A0A158BX04_9BURK</name>
<evidence type="ECO:0000256" key="1">
    <source>
        <dbReference type="SAM" id="Phobius"/>
    </source>
</evidence>
<dbReference type="EMBL" id="FCOE02000014">
    <property type="protein sequence ID" value="SAK74605.1"/>
    <property type="molecule type" value="Genomic_DNA"/>
</dbReference>
<dbReference type="RefSeq" id="WP_061176653.1">
    <property type="nucleotide sequence ID" value="NZ_FCOE02000014.1"/>
</dbReference>
<feature type="transmembrane region" description="Helical" evidence="1">
    <location>
        <begin position="337"/>
        <end position="357"/>
    </location>
</feature>
<dbReference type="OrthoDB" id="5955549at2"/>
<feature type="transmembrane region" description="Helical" evidence="1">
    <location>
        <begin position="304"/>
        <end position="325"/>
    </location>
</feature>
<feature type="transmembrane region" description="Helical" evidence="1">
    <location>
        <begin position="216"/>
        <end position="236"/>
    </location>
</feature>
<evidence type="ECO:0000313" key="2">
    <source>
        <dbReference type="EMBL" id="SAK74605.1"/>
    </source>
</evidence>
<keyword evidence="1" id="KW-1133">Transmembrane helix</keyword>
<keyword evidence="1" id="KW-0812">Transmembrane</keyword>
<organism evidence="2 3">
    <name type="scientific">Caballeronia pedi</name>
    <dbReference type="NCBI Taxonomy" id="1777141"/>
    <lineage>
        <taxon>Bacteria</taxon>
        <taxon>Pseudomonadati</taxon>
        <taxon>Pseudomonadota</taxon>
        <taxon>Betaproteobacteria</taxon>
        <taxon>Burkholderiales</taxon>
        <taxon>Burkholderiaceae</taxon>
        <taxon>Caballeronia</taxon>
    </lineage>
</organism>
<reference evidence="2" key="1">
    <citation type="submission" date="2016-01" db="EMBL/GenBank/DDBJ databases">
        <authorList>
            <person name="Peeters C."/>
        </authorList>
    </citation>
    <scope>NUCLEOTIDE SEQUENCE [LARGE SCALE GENOMIC DNA]</scope>
    <source>
        <strain evidence="2">LMG 29323</strain>
    </source>
</reference>
<dbReference type="STRING" id="1777141.AWB80_04247"/>
<gene>
    <name evidence="2" type="ORF">AWB80_04247</name>
</gene>
<keyword evidence="3" id="KW-1185">Reference proteome</keyword>
<feature type="transmembrane region" description="Helical" evidence="1">
    <location>
        <begin position="175"/>
        <end position="204"/>
    </location>
</feature>
<comment type="caution">
    <text evidence="2">The sequence shown here is derived from an EMBL/GenBank/DDBJ whole genome shotgun (WGS) entry which is preliminary data.</text>
</comment>
<feature type="transmembrane region" description="Helical" evidence="1">
    <location>
        <begin position="122"/>
        <end position="138"/>
    </location>
</feature>
<feature type="transmembrane region" description="Helical" evidence="1">
    <location>
        <begin position="17"/>
        <end position="36"/>
    </location>
</feature>
<dbReference type="AlphaFoldDB" id="A0A158BX04"/>
<keyword evidence="1" id="KW-0472">Membrane</keyword>
<feature type="transmembrane region" description="Helical" evidence="1">
    <location>
        <begin position="96"/>
        <end position="116"/>
    </location>
</feature>
<protein>
    <recommendedName>
        <fullName evidence="4">Glycosyltransferase RgtA/B/C/D-like domain-containing protein</fullName>
    </recommendedName>
</protein>
<evidence type="ECO:0000313" key="3">
    <source>
        <dbReference type="Proteomes" id="UP000054911"/>
    </source>
</evidence>
<proteinExistence type="predicted"/>
<accession>A0A158BX04</accession>